<dbReference type="RefSeq" id="WP_316057233.1">
    <property type="nucleotide sequence ID" value="NZ_JBDLBQ010000002.1"/>
</dbReference>
<feature type="transmembrane region" description="Helical" evidence="1">
    <location>
        <begin position="90"/>
        <end position="109"/>
    </location>
</feature>
<keyword evidence="1" id="KW-0472">Membrane</keyword>
<reference evidence="2 3" key="1">
    <citation type="journal article" date="2024" name="Anaerobe">
        <title>The identification of Finegoldia dalianensis sp. nov., isolated from the pus of a patient with skin abscess and genomic analysis of the strains belonging to Finegoldia genus.</title>
        <authorList>
            <person name="Li Y."/>
            <person name="Wang Y."/>
            <person name="Xiao D."/>
            <person name="Wang J."/>
            <person name="Jin D."/>
        </authorList>
    </citation>
    <scope>NUCLEOTIDE SEQUENCE [LARGE SCALE GENOMIC DNA]</scope>
    <source>
        <strain evidence="2 3">LY240594</strain>
    </source>
</reference>
<keyword evidence="1" id="KW-0812">Transmembrane</keyword>
<accession>A0ABW9KCL3</accession>
<keyword evidence="1" id="KW-1133">Transmembrane helix</keyword>
<sequence length="118" mass="13778">MKNNRLFTLITYVVFLLFSGFLVEIAVSGKNFTRIMLVVFVASLLVVTKMIYDRRDEDISSLKELRLYLIASAVVSIMAIVKYLKEFSFSRIYMPFSFAIIIHLVYTIIYKNKSKTQR</sequence>
<keyword evidence="3" id="KW-1185">Reference proteome</keyword>
<evidence type="ECO:0000256" key="1">
    <source>
        <dbReference type="SAM" id="Phobius"/>
    </source>
</evidence>
<gene>
    <name evidence="2" type="ORF">ABDJ34_03345</name>
</gene>
<proteinExistence type="predicted"/>
<organism evidence="2 3">
    <name type="scientific">Finegoldia dalianensis</name>
    <dbReference type="NCBI Taxonomy" id="3145239"/>
    <lineage>
        <taxon>Bacteria</taxon>
        <taxon>Bacillati</taxon>
        <taxon>Bacillota</taxon>
        <taxon>Tissierellia</taxon>
        <taxon>Tissierellales</taxon>
        <taxon>Peptoniphilaceae</taxon>
        <taxon>Finegoldia</taxon>
    </lineage>
</organism>
<evidence type="ECO:0000313" key="2">
    <source>
        <dbReference type="EMBL" id="MFN2101937.1"/>
    </source>
</evidence>
<feature type="transmembrane region" description="Helical" evidence="1">
    <location>
        <begin position="32"/>
        <end position="52"/>
    </location>
</feature>
<protein>
    <submittedName>
        <fullName evidence="2">Uncharacterized protein</fullName>
    </submittedName>
</protein>
<dbReference type="EMBL" id="JBDLBQ010000002">
    <property type="protein sequence ID" value="MFN2101937.1"/>
    <property type="molecule type" value="Genomic_DNA"/>
</dbReference>
<name>A0ABW9KCL3_9FIRM</name>
<evidence type="ECO:0000313" key="3">
    <source>
        <dbReference type="Proteomes" id="UP001634413"/>
    </source>
</evidence>
<feature type="transmembrane region" description="Helical" evidence="1">
    <location>
        <begin position="64"/>
        <end position="84"/>
    </location>
</feature>
<dbReference type="Proteomes" id="UP001634413">
    <property type="component" value="Unassembled WGS sequence"/>
</dbReference>
<comment type="caution">
    <text evidence="2">The sequence shown here is derived from an EMBL/GenBank/DDBJ whole genome shotgun (WGS) entry which is preliminary data.</text>
</comment>